<dbReference type="Proteomes" id="UP000077275">
    <property type="component" value="Unassembled WGS sequence"/>
</dbReference>
<evidence type="ECO:0000313" key="4">
    <source>
        <dbReference type="EMBL" id="KZX15850.1"/>
    </source>
</evidence>
<dbReference type="PANTHER" id="PTHR12818">
    <property type="entry name" value="TRNA (ADENINE(37)-N6)-METHYLTRANSFERASE"/>
    <property type="match status" value="1"/>
</dbReference>
<dbReference type="STRING" id="47311.MBCUT_12280"/>
<dbReference type="InterPro" id="IPR023370">
    <property type="entry name" value="TrmO-like_N"/>
</dbReference>
<dbReference type="InterPro" id="IPR040372">
    <property type="entry name" value="YaeB-like"/>
</dbReference>
<gene>
    <name evidence="4" type="primary">tsaA</name>
    <name evidence="4" type="ORF">MBCUT_12280</name>
</gene>
<dbReference type="InterPro" id="IPR036414">
    <property type="entry name" value="YaeB_N_sf"/>
</dbReference>
<dbReference type="PROSITE" id="PS51668">
    <property type="entry name" value="TSAA_2"/>
    <property type="match status" value="1"/>
</dbReference>
<comment type="caution">
    <text evidence="4">The sequence shown here is derived from an EMBL/GenBank/DDBJ whole genome shotgun (WGS) entry which is preliminary data.</text>
</comment>
<evidence type="ECO:0000256" key="1">
    <source>
        <dbReference type="ARBA" id="ARBA00022691"/>
    </source>
</evidence>
<dbReference type="PATRIC" id="fig|47311.3.peg.1347"/>
<dbReference type="AlphaFoldDB" id="A0A166DQL1"/>
<sequence length="164" mass="18772">MNKIEFNSLGIIYSPFKELEGMPIQPIGAKGIKGEIHLNKDLIEGLKDLEEFSHLTLVYYLHEVKSHSLRVKPFLDNTHHGIFATRSPKRPNPIGISVVELNSIKDNIIHISNVDILNGTPVLDIKPYVPQLYEETCKDLKIGWFEEKHKDAKNKKSDNRFLES</sequence>
<dbReference type="EC" id="2.1.1.-" evidence="4"/>
<keyword evidence="4" id="KW-0489">Methyltransferase</keyword>
<dbReference type="PANTHER" id="PTHR12818:SF0">
    <property type="entry name" value="TRNA (ADENINE(37)-N6)-METHYLTRANSFERASE"/>
    <property type="match status" value="1"/>
</dbReference>
<evidence type="ECO:0000313" key="5">
    <source>
        <dbReference type="Proteomes" id="UP000077275"/>
    </source>
</evidence>
<dbReference type="EMBL" id="LWMW01000106">
    <property type="protein sequence ID" value="KZX15850.1"/>
    <property type="molecule type" value="Genomic_DNA"/>
</dbReference>
<proteinExistence type="inferred from homology"/>
<dbReference type="SUPFAM" id="SSF118196">
    <property type="entry name" value="YaeB-like"/>
    <property type="match status" value="1"/>
</dbReference>
<dbReference type="CDD" id="cd09281">
    <property type="entry name" value="UPF0066"/>
    <property type="match status" value="1"/>
</dbReference>
<reference evidence="4 5" key="1">
    <citation type="submission" date="2016-04" db="EMBL/GenBank/DDBJ databases">
        <title>Genome sequence of Methanobrevibacter cuticularis DSM 11139.</title>
        <authorList>
            <person name="Poehlein A."/>
            <person name="Seedorf H."/>
            <person name="Daniel R."/>
        </authorList>
    </citation>
    <scope>NUCLEOTIDE SEQUENCE [LARGE SCALE GENOMIC DNA]</scope>
    <source>
        <strain evidence="4 5">DSM 11139</strain>
    </source>
</reference>
<dbReference type="Gene3D" id="2.40.30.70">
    <property type="entry name" value="YaeB-like"/>
    <property type="match status" value="1"/>
</dbReference>
<protein>
    <submittedName>
        <fullName evidence="4">Putative tRNA (Adenine(37)-N6)-methyltransferase</fullName>
        <ecNumber evidence="4">2.1.1.-</ecNumber>
    </submittedName>
</protein>
<evidence type="ECO:0000259" key="3">
    <source>
        <dbReference type="PROSITE" id="PS51668"/>
    </source>
</evidence>
<name>A0A166DQL1_9EURY</name>
<accession>A0A166DQL1</accession>
<keyword evidence="5" id="KW-1185">Reference proteome</keyword>
<evidence type="ECO:0000256" key="2">
    <source>
        <dbReference type="ARBA" id="ARBA00033753"/>
    </source>
</evidence>
<keyword evidence="1" id="KW-0949">S-adenosyl-L-methionine</keyword>
<dbReference type="GO" id="GO:0008168">
    <property type="term" value="F:methyltransferase activity"/>
    <property type="evidence" value="ECO:0007669"/>
    <property type="project" value="UniProtKB-KW"/>
</dbReference>
<dbReference type="Pfam" id="PF01980">
    <property type="entry name" value="TrmO_N"/>
    <property type="match status" value="1"/>
</dbReference>
<dbReference type="OrthoDB" id="40408at2157"/>
<dbReference type="RefSeq" id="WP_067259810.1">
    <property type="nucleotide sequence ID" value="NZ_LWMW01000106.1"/>
</dbReference>
<dbReference type="InterPro" id="IPR036413">
    <property type="entry name" value="YaeB-like_sf"/>
</dbReference>
<dbReference type="GO" id="GO:0032259">
    <property type="term" value="P:methylation"/>
    <property type="evidence" value="ECO:0007669"/>
    <property type="project" value="UniProtKB-KW"/>
</dbReference>
<feature type="domain" description="TsaA-like" evidence="3">
    <location>
        <begin position="6"/>
        <end position="137"/>
    </location>
</feature>
<organism evidence="4 5">
    <name type="scientific">Methanobrevibacter cuticularis</name>
    <dbReference type="NCBI Taxonomy" id="47311"/>
    <lineage>
        <taxon>Archaea</taxon>
        <taxon>Methanobacteriati</taxon>
        <taxon>Methanobacteriota</taxon>
        <taxon>Methanomada group</taxon>
        <taxon>Methanobacteria</taxon>
        <taxon>Methanobacteriales</taxon>
        <taxon>Methanobacteriaceae</taxon>
        <taxon>Methanobrevibacter</taxon>
    </lineage>
</organism>
<dbReference type="NCBIfam" id="TIGR00104">
    <property type="entry name" value="tRNA_TsaA"/>
    <property type="match status" value="1"/>
</dbReference>
<keyword evidence="4" id="KW-0808">Transferase</keyword>
<comment type="similarity">
    <text evidence="2">Belongs to the tRNA methyltransferase O family.</text>
</comment>